<reference evidence="2 3" key="1">
    <citation type="submission" date="2023-07" db="EMBL/GenBank/DDBJ databases">
        <title>Citrobacter selenititolerans sp. nov., isolated from seleniferous soil.</title>
        <authorList>
            <person name="Zhang S."/>
            <person name="Li K."/>
            <person name="Peng J."/>
            <person name="Wang H."/>
            <person name="Sun J."/>
            <person name="Guo Y."/>
        </authorList>
    </citation>
    <scope>NUCLEOTIDE SEQUENCE [LARGE SCALE GENOMIC DNA]</scope>
    <source>
        <strain evidence="2 3">S2-9</strain>
    </source>
</reference>
<sequence>MKILLTGASGFIGSTFLRRFADCADLELCGVGRRTENDFPPTVRYHALPLERLAELNVMPDVVIHAAGRTSPWGTPQDYERDNVETTRQVIDFCNQRNFPRLILLSSSAVYSRFAHQFNVRENAEIGPQFTSEYGRSKYQAEALVKAYRGEKTIFRPCAVFGAGDRLLFPPLLSAAKKGQLVRLRNDVTPAQADIMPVGMLCDYLLRAARHPQLRSCYNISAGQPVETAAFLDDVLRQLDLPLPVKTVRPGTALRVAGALEWLWRWLPLAGEPPITRFGVGVFSYAATLDITAMREDFGAPDGTLQQSVQDFLQHYRTVNACC</sequence>
<dbReference type="Proteomes" id="UP001174867">
    <property type="component" value="Unassembled WGS sequence"/>
</dbReference>
<gene>
    <name evidence="2" type="ORF">Q0A17_01930</name>
</gene>
<comment type="caution">
    <text evidence="2">The sequence shown here is derived from an EMBL/GenBank/DDBJ whole genome shotgun (WGS) entry which is preliminary data.</text>
</comment>
<accession>A0ABT8PPC3</accession>
<evidence type="ECO:0000259" key="1">
    <source>
        <dbReference type="Pfam" id="PF01370"/>
    </source>
</evidence>
<dbReference type="InterPro" id="IPR036291">
    <property type="entry name" value="NAD(P)-bd_dom_sf"/>
</dbReference>
<proteinExistence type="predicted"/>
<name>A0ABT8PPC3_9ENTR</name>
<dbReference type="PANTHER" id="PTHR43245">
    <property type="entry name" value="BIFUNCTIONAL POLYMYXIN RESISTANCE PROTEIN ARNA"/>
    <property type="match status" value="1"/>
</dbReference>
<feature type="domain" description="NAD-dependent epimerase/dehydratase" evidence="1">
    <location>
        <begin position="3"/>
        <end position="213"/>
    </location>
</feature>
<evidence type="ECO:0000313" key="2">
    <source>
        <dbReference type="EMBL" id="MDN8598178.1"/>
    </source>
</evidence>
<keyword evidence="3" id="KW-1185">Reference proteome</keyword>
<dbReference type="InterPro" id="IPR001509">
    <property type="entry name" value="Epimerase_deHydtase"/>
</dbReference>
<dbReference type="RefSeq" id="WP_301696579.1">
    <property type="nucleotide sequence ID" value="NZ_JAUJYW010000001.1"/>
</dbReference>
<protein>
    <submittedName>
        <fullName evidence="2">NAD(P)-dependent oxidoreductase</fullName>
    </submittedName>
</protein>
<dbReference type="Gene3D" id="3.40.50.720">
    <property type="entry name" value="NAD(P)-binding Rossmann-like Domain"/>
    <property type="match status" value="1"/>
</dbReference>
<organism evidence="2 3">
    <name type="scientific">Citrobacter enshiensis</name>
    <dbReference type="NCBI Taxonomy" id="2971264"/>
    <lineage>
        <taxon>Bacteria</taxon>
        <taxon>Pseudomonadati</taxon>
        <taxon>Pseudomonadota</taxon>
        <taxon>Gammaproteobacteria</taxon>
        <taxon>Enterobacterales</taxon>
        <taxon>Enterobacteriaceae</taxon>
        <taxon>Citrobacter</taxon>
    </lineage>
</organism>
<dbReference type="SUPFAM" id="SSF51735">
    <property type="entry name" value="NAD(P)-binding Rossmann-fold domains"/>
    <property type="match status" value="1"/>
</dbReference>
<dbReference type="InterPro" id="IPR050177">
    <property type="entry name" value="Lipid_A_modif_metabolic_enz"/>
</dbReference>
<dbReference type="EMBL" id="JAUJYW010000001">
    <property type="protein sequence ID" value="MDN8598178.1"/>
    <property type="molecule type" value="Genomic_DNA"/>
</dbReference>
<dbReference type="Pfam" id="PF01370">
    <property type="entry name" value="Epimerase"/>
    <property type="match status" value="1"/>
</dbReference>
<dbReference type="PANTHER" id="PTHR43245:SF24">
    <property type="entry name" value="DEHYDROGENASE"/>
    <property type="match status" value="1"/>
</dbReference>
<evidence type="ECO:0000313" key="3">
    <source>
        <dbReference type="Proteomes" id="UP001174867"/>
    </source>
</evidence>